<gene>
    <name evidence="3" type="ORF">ENW48_05445</name>
</gene>
<name>A0A7C5ENA1_9BACT</name>
<dbReference type="PANTHER" id="PTHR42947:SF1">
    <property type="entry name" value="COB--COM HETERODISULFIDE REDUCTASE SUBUNIT B 1"/>
    <property type="match status" value="1"/>
</dbReference>
<dbReference type="PANTHER" id="PTHR42947">
    <property type="entry name" value="COB--COM HETERODISULFIDE REDUCTASE SUBUNIT B 1"/>
    <property type="match status" value="1"/>
</dbReference>
<dbReference type="InterPro" id="IPR004017">
    <property type="entry name" value="Cys_rich_dom"/>
</dbReference>
<proteinExistence type="predicted"/>
<dbReference type="GO" id="GO:0016491">
    <property type="term" value="F:oxidoreductase activity"/>
    <property type="evidence" value="ECO:0007669"/>
    <property type="project" value="UniProtKB-KW"/>
</dbReference>
<evidence type="ECO:0000256" key="1">
    <source>
        <dbReference type="ARBA" id="ARBA00023002"/>
    </source>
</evidence>
<dbReference type="Pfam" id="PF02754">
    <property type="entry name" value="CCG"/>
    <property type="match status" value="2"/>
</dbReference>
<evidence type="ECO:0000259" key="2">
    <source>
        <dbReference type="Pfam" id="PF02754"/>
    </source>
</evidence>
<dbReference type="AlphaFoldDB" id="A0A7C5ENA1"/>
<evidence type="ECO:0000313" key="3">
    <source>
        <dbReference type="EMBL" id="HGZ11642.1"/>
    </source>
</evidence>
<accession>A0A7C5ENA1</accession>
<sequence length="285" mass="32252">MTREPVVGFTFFPGCSVVSTAWESNHSLLRACEALGFDLWELPDWNCCGSSSAYVVDQELGFQLTARNLSLADPAKPLLVMCPRCLHHLRHVHLALREEAGRRRSLERRLRRKIPKDLEIIHFLEAVVKHGLPRLEEKQRRFLNGLKIAPYYGCTLFRPPGLRRQHYYQAEVENILVGLGARTVNQCFSFHCCGSFLSAVLPRMVVSQVNRIMSSAQAAGAECLVTVCAMCQLNLEIRNTLARPLPVFHFSEILALALGAPDYHNWFARHLVDPRPLLKDRGLIA</sequence>
<feature type="domain" description="Cysteine-rich" evidence="2">
    <location>
        <begin position="10"/>
        <end position="90"/>
    </location>
</feature>
<dbReference type="InterPro" id="IPR051278">
    <property type="entry name" value="HdrB/HdrD_reductase"/>
</dbReference>
<protein>
    <recommendedName>
        <fullName evidence="2">Cysteine-rich domain-containing protein</fullName>
    </recommendedName>
</protein>
<comment type="caution">
    <text evidence="3">The sequence shown here is derived from an EMBL/GenBank/DDBJ whole genome shotgun (WGS) entry which is preliminary data.</text>
</comment>
<reference evidence="3" key="1">
    <citation type="journal article" date="2020" name="mSystems">
        <title>Genome- and Community-Level Interaction Insights into Carbon Utilization and Element Cycling Functions of Hydrothermarchaeota in Hydrothermal Sediment.</title>
        <authorList>
            <person name="Zhou Z."/>
            <person name="Liu Y."/>
            <person name="Xu W."/>
            <person name="Pan J."/>
            <person name="Luo Z.H."/>
            <person name="Li M."/>
        </authorList>
    </citation>
    <scope>NUCLEOTIDE SEQUENCE [LARGE SCALE GENOMIC DNA]</scope>
    <source>
        <strain evidence="3">SpSt-853</strain>
    </source>
</reference>
<organism evidence="3">
    <name type="scientific">Desulfobacca acetoxidans</name>
    <dbReference type="NCBI Taxonomy" id="60893"/>
    <lineage>
        <taxon>Bacteria</taxon>
        <taxon>Pseudomonadati</taxon>
        <taxon>Thermodesulfobacteriota</taxon>
        <taxon>Desulfobaccia</taxon>
        <taxon>Desulfobaccales</taxon>
        <taxon>Desulfobaccaceae</taxon>
        <taxon>Desulfobacca</taxon>
    </lineage>
</organism>
<feature type="domain" description="Cysteine-rich" evidence="2">
    <location>
        <begin position="150"/>
        <end position="235"/>
    </location>
</feature>
<dbReference type="EMBL" id="DTKJ01000040">
    <property type="protein sequence ID" value="HGZ11642.1"/>
    <property type="molecule type" value="Genomic_DNA"/>
</dbReference>
<dbReference type="Gene3D" id="1.20.1050.140">
    <property type="match status" value="1"/>
</dbReference>
<keyword evidence="1" id="KW-0560">Oxidoreductase</keyword>